<organism evidence="1 2">
    <name type="scientific">Araneus ventricosus</name>
    <name type="common">Orbweaver spider</name>
    <name type="synonym">Epeira ventricosa</name>
    <dbReference type="NCBI Taxonomy" id="182803"/>
    <lineage>
        <taxon>Eukaryota</taxon>
        <taxon>Metazoa</taxon>
        <taxon>Ecdysozoa</taxon>
        <taxon>Arthropoda</taxon>
        <taxon>Chelicerata</taxon>
        <taxon>Arachnida</taxon>
        <taxon>Araneae</taxon>
        <taxon>Araneomorphae</taxon>
        <taxon>Entelegynae</taxon>
        <taxon>Araneoidea</taxon>
        <taxon>Araneidae</taxon>
        <taxon>Araneus</taxon>
    </lineage>
</organism>
<dbReference type="EMBL" id="BGPR01009322">
    <property type="protein sequence ID" value="GBN39285.1"/>
    <property type="molecule type" value="Genomic_DNA"/>
</dbReference>
<comment type="caution">
    <text evidence="1">The sequence shown here is derived from an EMBL/GenBank/DDBJ whole genome shotgun (WGS) entry which is preliminary data.</text>
</comment>
<reference evidence="1 2" key="1">
    <citation type="journal article" date="2019" name="Sci. Rep.">
        <title>Orb-weaving spider Araneus ventricosus genome elucidates the spidroin gene catalogue.</title>
        <authorList>
            <person name="Kono N."/>
            <person name="Nakamura H."/>
            <person name="Ohtoshi R."/>
            <person name="Moran D.A.P."/>
            <person name="Shinohara A."/>
            <person name="Yoshida Y."/>
            <person name="Fujiwara M."/>
            <person name="Mori M."/>
            <person name="Tomita M."/>
            <person name="Arakawa K."/>
        </authorList>
    </citation>
    <scope>NUCLEOTIDE SEQUENCE [LARGE SCALE GENOMIC DNA]</scope>
</reference>
<sequence length="137" mass="15046">MKDKLTADQIYNCAESGLYWRALPTRTSAAENEVVGPGWKTMKDPVTILGCANASGSHRVKLTLVGKRCGNCEQDDVSSWLDCDADDAGFQLMSDDEIISQVRKSNSDDGNKESDEDDVIETSKIINSDALDFSLEY</sequence>
<proteinExistence type="predicted"/>
<evidence type="ECO:0000313" key="2">
    <source>
        <dbReference type="Proteomes" id="UP000499080"/>
    </source>
</evidence>
<gene>
    <name evidence="1" type="ORF">AVEN_274667_1</name>
</gene>
<name>A0A4Y2NIF6_ARAVE</name>
<keyword evidence="2" id="KW-1185">Reference proteome</keyword>
<dbReference type="Proteomes" id="UP000499080">
    <property type="component" value="Unassembled WGS sequence"/>
</dbReference>
<dbReference type="AlphaFoldDB" id="A0A4Y2NIF6"/>
<evidence type="ECO:0000313" key="1">
    <source>
        <dbReference type="EMBL" id="GBN39285.1"/>
    </source>
</evidence>
<protein>
    <submittedName>
        <fullName evidence="1">Uncharacterized protein</fullName>
    </submittedName>
</protein>
<accession>A0A4Y2NIF6</accession>